<dbReference type="EMBL" id="FOKG01000010">
    <property type="protein sequence ID" value="SFB40628.1"/>
    <property type="molecule type" value="Genomic_DNA"/>
</dbReference>
<dbReference type="AlphaFoldDB" id="A0A1I1AW17"/>
<organism evidence="1 2">
    <name type="scientific">Amycolatopsis marina</name>
    <dbReference type="NCBI Taxonomy" id="490629"/>
    <lineage>
        <taxon>Bacteria</taxon>
        <taxon>Bacillati</taxon>
        <taxon>Actinomycetota</taxon>
        <taxon>Actinomycetes</taxon>
        <taxon>Pseudonocardiales</taxon>
        <taxon>Pseudonocardiaceae</taxon>
        <taxon>Amycolatopsis</taxon>
    </lineage>
</organism>
<keyword evidence="2" id="KW-1185">Reference proteome</keyword>
<dbReference type="Proteomes" id="UP000243799">
    <property type="component" value="Unassembled WGS sequence"/>
</dbReference>
<accession>A0A1I1AW17</accession>
<evidence type="ECO:0000313" key="2">
    <source>
        <dbReference type="Proteomes" id="UP000243799"/>
    </source>
</evidence>
<dbReference type="RefSeq" id="WP_177242667.1">
    <property type="nucleotide sequence ID" value="NZ_FOKG01000010.1"/>
</dbReference>
<dbReference type="STRING" id="490629.SAMN05216266_11095"/>
<protein>
    <submittedName>
        <fullName evidence="1">Uncharacterized protein</fullName>
    </submittedName>
</protein>
<name>A0A1I1AW17_9PSEU</name>
<gene>
    <name evidence="1" type="ORF">SAMN05216266_11095</name>
</gene>
<evidence type="ECO:0000313" key="1">
    <source>
        <dbReference type="EMBL" id="SFB40628.1"/>
    </source>
</evidence>
<reference evidence="2" key="1">
    <citation type="submission" date="2016-10" db="EMBL/GenBank/DDBJ databases">
        <authorList>
            <person name="Varghese N."/>
            <person name="Submissions S."/>
        </authorList>
    </citation>
    <scope>NUCLEOTIDE SEQUENCE [LARGE SCALE GENOMIC DNA]</scope>
    <source>
        <strain evidence="2">CGMCC 4.3568</strain>
    </source>
</reference>
<sequence>MGTIDVNQESLRSCGATLEELASNFQLTVGSDVSLTGQGDHSMISSGKFAQGGEAQNIYNKAVTLQGQNDPNIALSFRSLSSAVYGMADLFGVTDLENGFRFMFGDPRADKPAYLPPHIVPEETMMGGSDEANEEYSEAFNDELEKFDPEQFEGSGNEENTVILRDSSGRVIGIDYQTINEETGSVAHEVHNYQDDTVHYYRRAEDGETTGHFTVSTDGHAMSMDDVFDELNEEVEEARDEIGSND</sequence>
<proteinExistence type="predicted"/>